<evidence type="ECO:0000256" key="2">
    <source>
        <dbReference type="ARBA" id="ARBA00006171"/>
    </source>
</evidence>
<dbReference type="PANTHER" id="PTHR46193:SF10">
    <property type="entry name" value="6-PHOSPHOGLUCONATE PHOSPHATASE"/>
    <property type="match status" value="1"/>
</dbReference>
<keyword evidence="6" id="KW-1185">Reference proteome</keyword>
<dbReference type="GO" id="GO:0016787">
    <property type="term" value="F:hydrolase activity"/>
    <property type="evidence" value="ECO:0007669"/>
    <property type="project" value="UniProtKB-KW"/>
</dbReference>
<evidence type="ECO:0000256" key="1">
    <source>
        <dbReference type="ARBA" id="ARBA00001946"/>
    </source>
</evidence>
<evidence type="ECO:0000313" key="6">
    <source>
        <dbReference type="Proteomes" id="UP000561045"/>
    </source>
</evidence>
<gene>
    <name evidence="5" type="ORF">GGR36_002581</name>
</gene>
<keyword evidence="4" id="KW-0460">Magnesium</keyword>
<comment type="similarity">
    <text evidence="2">Belongs to the HAD-like hydrolase superfamily. CbbY/CbbZ/Gph/YieH family.</text>
</comment>
<evidence type="ECO:0000256" key="3">
    <source>
        <dbReference type="ARBA" id="ARBA00022723"/>
    </source>
</evidence>
<dbReference type="InterPro" id="IPR006439">
    <property type="entry name" value="HAD-SF_hydro_IA"/>
</dbReference>
<dbReference type="SFLD" id="SFLDG01135">
    <property type="entry name" value="C1.5.6:_HAD__Beta-PGM__Phospha"/>
    <property type="match status" value="1"/>
</dbReference>
<sequence length="227" mass="24478">MHDCAATERVTTQRCIIFDLDGTLVDSEGLCNQAFLDLLPDLDTPLASLVAMHRGRKLAEILADLSSALGRALPADFETRYRAHVAARFSEALHPMPGVREMLRQLRDARCVASSGPSAKIRQALSVSGLSSYFGEHVFSAYEVGSWKPDPGLFLHAADAMGFAPSCCVVVEDSEAGVLAARAAGMDVVHLAPADSEPLKLGEWRIGHMSELIALLETRAVRPRPEA</sequence>
<name>A0A840BJ25_9RHOO</name>
<dbReference type="Gene3D" id="1.10.150.240">
    <property type="entry name" value="Putative phosphatase, domain 2"/>
    <property type="match status" value="1"/>
</dbReference>
<dbReference type="AlphaFoldDB" id="A0A840BJ25"/>
<keyword evidence="5" id="KW-0378">Hydrolase</keyword>
<dbReference type="SFLD" id="SFLDG01129">
    <property type="entry name" value="C1.5:_HAD__Beta-PGM__Phosphata"/>
    <property type="match status" value="1"/>
</dbReference>
<evidence type="ECO:0000256" key="4">
    <source>
        <dbReference type="ARBA" id="ARBA00022842"/>
    </source>
</evidence>
<dbReference type="GO" id="GO:0046872">
    <property type="term" value="F:metal ion binding"/>
    <property type="evidence" value="ECO:0007669"/>
    <property type="project" value="UniProtKB-KW"/>
</dbReference>
<dbReference type="Gene3D" id="3.40.50.1000">
    <property type="entry name" value="HAD superfamily/HAD-like"/>
    <property type="match status" value="1"/>
</dbReference>
<keyword evidence="3" id="KW-0479">Metal-binding</keyword>
<accession>A0A840BJ25</accession>
<dbReference type="SFLD" id="SFLDS00003">
    <property type="entry name" value="Haloacid_Dehalogenase"/>
    <property type="match status" value="1"/>
</dbReference>
<dbReference type="Pfam" id="PF00702">
    <property type="entry name" value="Hydrolase"/>
    <property type="match status" value="1"/>
</dbReference>
<dbReference type="InterPro" id="IPR023214">
    <property type="entry name" value="HAD_sf"/>
</dbReference>
<dbReference type="InterPro" id="IPR036412">
    <property type="entry name" value="HAD-like_sf"/>
</dbReference>
<comment type="cofactor">
    <cofactor evidence="1">
        <name>Mg(2+)</name>
        <dbReference type="ChEBI" id="CHEBI:18420"/>
    </cofactor>
</comment>
<dbReference type="PRINTS" id="PR00413">
    <property type="entry name" value="HADHALOGNASE"/>
</dbReference>
<dbReference type="PANTHER" id="PTHR46193">
    <property type="entry name" value="6-PHOSPHOGLUCONATE PHOSPHATASE"/>
    <property type="match status" value="1"/>
</dbReference>
<evidence type="ECO:0000313" key="5">
    <source>
        <dbReference type="EMBL" id="MBB4013235.1"/>
    </source>
</evidence>
<organism evidence="5 6">
    <name type="scientific">Niveibacterium umoris</name>
    <dbReference type="NCBI Taxonomy" id="1193620"/>
    <lineage>
        <taxon>Bacteria</taxon>
        <taxon>Pseudomonadati</taxon>
        <taxon>Pseudomonadota</taxon>
        <taxon>Betaproteobacteria</taxon>
        <taxon>Rhodocyclales</taxon>
        <taxon>Rhodocyclaceae</taxon>
        <taxon>Niveibacterium</taxon>
    </lineage>
</organism>
<dbReference type="InterPro" id="IPR023198">
    <property type="entry name" value="PGP-like_dom2"/>
</dbReference>
<dbReference type="RefSeq" id="WP_183635139.1">
    <property type="nucleotide sequence ID" value="NZ_BAABLE010000005.1"/>
</dbReference>
<reference evidence="5 6" key="1">
    <citation type="submission" date="2020-08" db="EMBL/GenBank/DDBJ databases">
        <title>Genomic Encyclopedia of Type Strains, Phase IV (KMG-IV): sequencing the most valuable type-strain genomes for metagenomic binning, comparative biology and taxonomic classification.</title>
        <authorList>
            <person name="Goeker M."/>
        </authorList>
    </citation>
    <scope>NUCLEOTIDE SEQUENCE [LARGE SCALE GENOMIC DNA]</scope>
    <source>
        <strain evidence="5 6">DSM 106739</strain>
    </source>
</reference>
<dbReference type="Proteomes" id="UP000561045">
    <property type="component" value="Unassembled WGS sequence"/>
</dbReference>
<dbReference type="NCBIfam" id="TIGR01509">
    <property type="entry name" value="HAD-SF-IA-v3"/>
    <property type="match status" value="1"/>
</dbReference>
<comment type="caution">
    <text evidence="5">The sequence shown here is derived from an EMBL/GenBank/DDBJ whole genome shotgun (WGS) entry which is preliminary data.</text>
</comment>
<dbReference type="InterPro" id="IPR051600">
    <property type="entry name" value="Beta-PGM-like"/>
</dbReference>
<dbReference type="SUPFAM" id="SSF56784">
    <property type="entry name" value="HAD-like"/>
    <property type="match status" value="1"/>
</dbReference>
<dbReference type="EMBL" id="JACIET010000002">
    <property type="protein sequence ID" value="MBB4013235.1"/>
    <property type="molecule type" value="Genomic_DNA"/>
</dbReference>
<proteinExistence type="inferred from homology"/>
<protein>
    <submittedName>
        <fullName evidence="5">HAD superfamily hydrolase (TIGR01509 family)</fullName>
    </submittedName>
</protein>